<organism evidence="2 3">
    <name type="scientific">Saguinus oedipus</name>
    <name type="common">Cotton-top tamarin</name>
    <name type="synonym">Oedipomidas oedipus</name>
    <dbReference type="NCBI Taxonomy" id="9490"/>
    <lineage>
        <taxon>Eukaryota</taxon>
        <taxon>Metazoa</taxon>
        <taxon>Chordata</taxon>
        <taxon>Craniata</taxon>
        <taxon>Vertebrata</taxon>
        <taxon>Euteleostomi</taxon>
        <taxon>Mammalia</taxon>
        <taxon>Eutheria</taxon>
        <taxon>Euarchontoglires</taxon>
        <taxon>Primates</taxon>
        <taxon>Haplorrhini</taxon>
        <taxon>Platyrrhini</taxon>
        <taxon>Cebidae</taxon>
        <taxon>Callitrichinae</taxon>
        <taxon>Saguinus</taxon>
    </lineage>
</organism>
<feature type="compositionally biased region" description="Acidic residues" evidence="1">
    <location>
        <begin position="22"/>
        <end position="43"/>
    </location>
</feature>
<evidence type="ECO:0000313" key="2">
    <source>
        <dbReference type="EMBL" id="KAK2090295.1"/>
    </source>
</evidence>
<feature type="compositionally biased region" description="Basic residues" evidence="1">
    <location>
        <begin position="59"/>
        <end position="73"/>
    </location>
</feature>
<sequence length="73" mass="8409">MDAALKRSRSEEPAELLPPARDEEEEEEEEEDGMEQGLEEEEEVGRAESPRIRASRGLLRSRRLRGHPLRSPQ</sequence>
<reference evidence="2 3" key="1">
    <citation type="submission" date="2023-05" db="EMBL/GenBank/DDBJ databases">
        <title>B98-5 Cell Line De Novo Hybrid Assembly: An Optical Mapping Approach.</title>
        <authorList>
            <person name="Kananen K."/>
            <person name="Auerbach J.A."/>
            <person name="Kautto E."/>
            <person name="Blachly J.S."/>
        </authorList>
    </citation>
    <scope>NUCLEOTIDE SEQUENCE [LARGE SCALE GENOMIC DNA]</scope>
    <source>
        <strain evidence="2">B95-8</strain>
        <tissue evidence="2">Cell line</tissue>
    </source>
</reference>
<gene>
    <name evidence="2" type="primary">SH3BP5</name>
    <name evidence="2" type="ORF">P7K49_031551</name>
</gene>
<dbReference type="Proteomes" id="UP001266305">
    <property type="component" value="Unassembled WGS sequence"/>
</dbReference>
<keyword evidence="3" id="KW-1185">Reference proteome</keyword>
<evidence type="ECO:0000313" key="3">
    <source>
        <dbReference type="Proteomes" id="UP001266305"/>
    </source>
</evidence>
<proteinExistence type="predicted"/>
<dbReference type="EMBL" id="JASSZA010000017">
    <property type="protein sequence ID" value="KAK2090295.1"/>
    <property type="molecule type" value="Genomic_DNA"/>
</dbReference>
<evidence type="ECO:0000256" key="1">
    <source>
        <dbReference type="SAM" id="MobiDB-lite"/>
    </source>
</evidence>
<name>A0ABQ9U0M7_SAGOE</name>
<feature type="compositionally biased region" description="Basic and acidic residues" evidence="1">
    <location>
        <begin position="1"/>
        <end position="12"/>
    </location>
</feature>
<comment type="caution">
    <text evidence="2">The sequence shown here is derived from an EMBL/GenBank/DDBJ whole genome shotgun (WGS) entry which is preliminary data.</text>
</comment>
<accession>A0ABQ9U0M7</accession>
<protein>
    <submittedName>
        <fullName evidence="2">SH3 domain-binding protein 5</fullName>
    </submittedName>
</protein>
<feature type="region of interest" description="Disordered" evidence="1">
    <location>
        <begin position="1"/>
        <end position="73"/>
    </location>
</feature>